<evidence type="ECO:0008006" key="10">
    <source>
        <dbReference type="Google" id="ProtNLM"/>
    </source>
</evidence>
<feature type="domain" description="RNA polymerase sigma-70 region 2" evidence="6">
    <location>
        <begin position="25"/>
        <end position="91"/>
    </location>
</feature>
<dbReference type="GO" id="GO:0016987">
    <property type="term" value="F:sigma factor activity"/>
    <property type="evidence" value="ECO:0007669"/>
    <property type="project" value="UniProtKB-KW"/>
</dbReference>
<name>A0A2K9LM97_9GAMM</name>
<dbReference type="InterPro" id="IPR039425">
    <property type="entry name" value="RNA_pol_sigma-70-like"/>
</dbReference>
<dbReference type="EMBL" id="CP022684">
    <property type="protein sequence ID" value="AUM13489.1"/>
    <property type="molecule type" value="Genomic_DNA"/>
</dbReference>
<keyword evidence="4" id="KW-0238">DNA-binding</keyword>
<dbReference type="KEGG" id="kak:Kalk_14125"/>
<dbReference type="Pfam" id="PF04545">
    <property type="entry name" value="Sigma70_r4"/>
    <property type="match status" value="1"/>
</dbReference>
<dbReference type="PANTHER" id="PTHR43133:SF62">
    <property type="entry name" value="RNA POLYMERASE SIGMA FACTOR SIGZ"/>
    <property type="match status" value="1"/>
</dbReference>
<dbReference type="GO" id="GO:0003677">
    <property type="term" value="F:DNA binding"/>
    <property type="evidence" value="ECO:0007669"/>
    <property type="project" value="UniProtKB-KW"/>
</dbReference>
<keyword evidence="9" id="KW-1185">Reference proteome</keyword>
<dbReference type="RefSeq" id="WP_101894864.1">
    <property type="nucleotide sequence ID" value="NZ_CP022684.1"/>
</dbReference>
<dbReference type="Gene3D" id="1.10.1740.10">
    <property type="match status" value="1"/>
</dbReference>
<dbReference type="OrthoDB" id="9784272at2"/>
<dbReference type="InterPro" id="IPR013324">
    <property type="entry name" value="RNA_pol_sigma_r3/r4-like"/>
</dbReference>
<dbReference type="InterPro" id="IPR014284">
    <property type="entry name" value="RNA_pol_sigma-70_dom"/>
</dbReference>
<dbReference type="InterPro" id="IPR013325">
    <property type="entry name" value="RNA_pol_sigma_r2"/>
</dbReference>
<accession>A0A2K9LM97</accession>
<keyword evidence="5" id="KW-0804">Transcription</keyword>
<evidence type="ECO:0000313" key="8">
    <source>
        <dbReference type="EMBL" id="AUM13489.1"/>
    </source>
</evidence>
<dbReference type="SUPFAM" id="SSF88659">
    <property type="entry name" value="Sigma3 and sigma4 domains of RNA polymerase sigma factors"/>
    <property type="match status" value="1"/>
</dbReference>
<protein>
    <recommendedName>
        <fullName evidence="10">RNA polymerase subunit sigma-24</fullName>
    </recommendedName>
</protein>
<evidence type="ECO:0000259" key="7">
    <source>
        <dbReference type="Pfam" id="PF04545"/>
    </source>
</evidence>
<dbReference type="Gene3D" id="1.10.10.10">
    <property type="entry name" value="Winged helix-like DNA-binding domain superfamily/Winged helix DNA-binding domain"/>
    <property type="match status" value="1"/>
</dbReference>
<dbReference type="InterPro" id="IPR036388">
    <property type="entry name" value="WH-like_DNA-bd_sf"/>
</dbReference>
<evidence type="ECO:0000313" key="9">
    <source>
        <dbReference type="Proteomes" id="UP000235116"/>
    </source>
</evidence>
<dbReference type="InterPro" id="IPR007630">
    <property type="entry name" value="RNA_pol_sigma70_r4"/>
</dbReference>
<dbReference type="InterPro" id="IPR007627">
    <property type="entry name" value="RNA_pol_sigma70_r2"/>
</dbReference>
<dbReference type="AlphaFoldDB" id="A0A2K9LM97"/>
<evidence type="ECO:0000256" key="5">
    <source>
        <dbReference type="ARBA" id="ARBA00023163"/>
    </source>
</evidence>
<dbReference type="Pfam" id="PF04542">
    <property type="entry name" value="Sigma70_r2"/>
    <property type="match status" value="1"/>
</dbReference>
<evidence type="ECO:0000256" key="4">
    <source>
        <dbReference type="ARBA" id="ARBA00023125"/>
    </source>
</evidence>
<dbReference type="NCBIfam" id="TIGR02937">
    <property type="entry name" value="sigma70-ECF"/>
    <property type="match status" value="1"/>
</dbReference>
<dbReference type="CDD" id="cd06171">
    <property type="entry name" value="Sigma70_r4"/>
    <property type="match status" value="1"/>
</dbReference>
<dbReference type="SUPFAM" id="SSF88946">
    <property type="entry name" value="Sigma2 domain of RNA polymerase sigma factors"/>
    <property type="match status" value="1"/>
</dbReference>
<evidence type="ECO:0000259" key="6">
    <source>
        <dbReference type="Pfam" id="PF04542"/>
    </source>
</evidence>
<dbReference type="GO" id="GO:0006352">
    <property type="term" value="P:DNA-templated transcription initiation"/>
    <property type="evidence" value="ECO:0007669"/>
    <property type="project" value="InterPro"/>
</dbReference>
<keyword evidence="2" id="KW-0805">Transcription regulation</keyword>
<evidence type="ECO:0000256" key="1">
    <source>
        <dbReference type="ARBA" id="ARBA00010641"/>
    </source>
</evidence>
<reference evidence="9" key="1">
    <citation type="submission" date="2017-08" db="EMBL/GenBank/DDBJ databases">
        <title>Direct submision.</title>
        <authorList>
            <person name="Kim S.-J."/>
            <person name="Rhee S.-K."/>
        </authorList>
    </citation>
    <scope>NUCLEOTIDE SEQUENCE [LARGE SCALE GENOMIC DNA]</scope>
    <source>
        <strain evidence="9">GI5</strain>
    </source>
</reference>
<evidence type="ECO:0000256" key="2">
    <source>
        <dbReference type="ARBA" id="ARBA00023015"/>
    </source>
</evidence>
<keyword evidence="3" id="KW-0731">Sigma factor</keyword>
<gene>
    <name evidence="8" type="ORF">Kalk_14125</name>
</gene>
<comment type="similarity">
    <text evidence="1">Belongs to the sigma-70 factor family. ECF subfamily.</text>
</comment>
<evidence type="ECO:0000256" key="3">
    <source>
        <dbReference type="ARBA" id="ARBA00023082"/>
    </source>
</evidence>
<dbReference type="Proteomes" id="UP000235116">
    <property type="component" value="Chromosome"/>
</dbReference>
<proteinExistence type="inferred from homology"/>
<sequence>MTDHDHIAQLLSRCGLRDQQAFLALYDATSAKLYGLILRIVKRDTWAQDVLQEAYMKIWTASGSYEAAKANPMTWMTHVARNRALDWLRSREVSQSSRNVDIDEQLELSAHTDPLRDATTHCELVRLNDCMQLLNEQHRQSIRLMYLDGLTYEEVANRLSKPTGSVKSWVRRGLQRVRECLGL</sequence>
<dbReference type="PANTHER" id="PTHR43133">
    <property type="entry name" value="RNA POLYMERASE ECF-TYPE SIGMA FACTO"/>
    <property type="match status" value="1"/>
</dbReference>
<feature type="domain" description="RNA polymerase sigma-70 region 4" evidence="7">
    <location>
        <begin position="130"/>
        <end position="179"/>
    </location>
</feature>
<organism evidence="8 9">
    <name type="scientific">Ketobacter alkanivorans</name>
    <dbReference type="NCBI Taxonomy" id="1917421"/>
    <lineage>
        <taxon>Bacteria</taxon>
        <taxon>Pseudomonadati</taxon>
        <taxon>Pseudomonadota</taxon>
        <taxon>Gammaproteobacteria</taxon>
        <taxon>Pseudomonadales</taxon>
        <taxon>Ketobacteraceae</taxon>
        <taxon>Ketobacter</taxon>
    </lineage>
</organism>